<dbReference type="RefSeq" id="WP_260190121.1">
    <property type="nucleotide sequence ID" value="NZ_JAFFZE010000006.1"/>
</dbReference>
<gene>
    <name evidence="2" type="ORF">JT362_06600</name>
</gene>
<reference evidence="2 3" key="1">
    <citation type="submission" date="2021-02" db="EMBL/GenBank/DDBJ databases">
        <title>Actinophytocola xerophila sp. nov., isolated from soil of cotton cropping field.</title>
        <authorList>
            <person name="Huang R."/>
            <person name="Chen X."/>
            <person name="Ge X."/>
            <person name="Liu W."/>
        </authorList>
    </citation>
    <scope>NUCLEOTIDE SEQUENCE [LARGE SCALE GENOMIC DNA]</scope>
    <source>
        <strain evidence="2 3">S1-96</strain>
    </source>
</reference>
<evidence type="ECO:0000313" key="2">
    <source>
        <dbReference type="EMBL" id="MCT2582786.1"/>
    </source>
</evidence>
<name>A0ABT2J4J9_9PSEU</name>
<comment type="caution">
    <text evidence="2">The sequence shown here is derived from an EMBL/GenBank/DDBJ whole genome shotgun (WGS) entry which is preliminary data.</text>
</comment>
<proteinExistence type="predicted"/>
<organism evidence="2 3">
    <name type="scientific">Actinophytocola gossypii</name>
    <dbReference type="NCBI Taxonomy" id="2812003"/>
    <lineage>
        <taxon>Bacteria</taxon>
        <taxon>Bacillati</taxon>
        <taxon>Actinomycetota</taxon>
        <taxon>Actinomycetes</taxon>
        <taxon>Pseudonocardiales</taxon>
        <taxon>Pseudonocardiaceae</taxon>
    </lineage>
</organism>
<feature type="region of interest" description="Disordered" evidence="1">
    <location>
        <begin position="68"/>
        <end position="91"/>
    </location>
</feature>
<sequence>MELLVTALVIALLVYALERNHHRHPAPRLTGSTDIPDRDADRLTTDLLASRTFPSRESYVPVARVVRSRTSRPLRRESPAHQRGMHCRVQT</sequence>
<keyword evidence="3" id="KW-1185">Reference proteome</keyword>
<dbReference type="EMBL" id="JAFFZE010000006">
    <property type="protein sequence ID" value="MCT2582786.1"/>
    <property type="molecule type" value="Genomic_DNA"/>
</dbReference>
<dbReference type="Proteomes" id="UP001156441">
    <property type="component" value="Unassembled WGS sequence"/>
</dbReference>
<evidence type="ECO:0000256" key="1">
    <source>
        <dbReference type="SAM" id="MobiDB-lite"/>
    </source>
</evidence>
<protein>
    <submittedName>
        <fullName evidence="2">Uncharacterized protein</fullName>
    </submittedName>
</protein>
<evidence type="ECO:0000313" key="3">
    <source>
        <dbReference type="Proteomes" id="UP001156441"/>
    </source>
</evidence>
<accession>A0ABT2J4J9</accession>